<dbReference type="AlphaFoldDB" id="A0A3A1N302"/>
<protein>
    <submittedName>
        <fullName evidence="2">DUF2975 domain-containing protein</fullName>
    </submittedName>
</protein>
<evidence type="ECO:0000256" key="1">
    <source>
        <dbReference type="SAM" id="Phobius"/>
    </source>
</evidence>
<organism evidence="2 3">
    <name type="scientific">Flagellimonas lutimaris</name>
    <dbReference type="NCBI Taxonomy" id="475082"/>
    <lineage>
        <taxon>Bacteria</taxon>
        <taxon>Pseudomonadati</taxon>
        <taxon>Bacteroidota</taxon>
        <taxon>Flavobacteriia</taxon>
        <taxon>Flavobacteriales</taxon>
        <taxon>Flavobacteriaceae</taxon>
        <taxon>Flagellimonas</taxon>
    </lineage>
</organism>
<sequence length="169" mass="19775">MKKTKLISKILYALTRSLAWIYLVIGLYGTFAWITKINIQTSDTTAIINYPFTDISFLILDNNRSYFLFAFLLPILSYTLFFWLLSNVFRVFYQDKLFTNPNIAHLKRFYLVNIIWPIVLVALSSLFIEIEKGIFVIVALHLVLGTFIFIISEIFHQGLSLQNEQDLYI</sequence>
<dbReference type="OrthoDB" id="714390at2"/>
<dbReference type="EMBL" id="QXFH01000077">
    <property type="protein sequence ID" value="RIV30408.1"/>
    <property type="molecule type" value="Genomic_DNA"/>
</dbReference>
<evidence type="ECO:0000313" key="2">
    <source>
        <dbReference type="EMBL" id="RIV30408.1"/>
    </source>
</evidence>
<feature type="transmembrane region" description="Helical" evidence="1">
    <location>
        <begin position="12"/>
        <end position="34"/>
    </location>
</feature>
<keyword evidence="1" id="KW-1133">Transmembrane helix</keyword>
<reference evidence="2 3" key="1">
    <citation type="submission" date="2018-08" db="EMBL/GenBank/DDBJ databases">
        <title>Proposal of Muricauda 72 sp.nov. and Muricauda NH166 sp.nov., isolated from seawater.</title>
        <authorList>
            <person name="Cheng H."/>
            <person name="Wu Y.-H."/>
            <person name="Guo L.-L."/>
            <person name="Xu X.-W."/>
        </authorList>
    </citation>
    <scope>NUCLEOTIDE SEQUENCE [LARGE SCALE GENOMIC DNA]</scope>
    <source>
        <strain evidence="2 3">KCTC 22173</strain>
    </source>
</reference>
<name>A0A3A1N302_9FLAO</name>
<dbReference type="Pfam" id="PF11188">
    <property type="entry name" value="DUF2975"/>
    <property type="match status" value="1"/>
</dbReference>
<keyword evidence="1" id="KW-0812">Transmembrane</keyword>
<keyword evidence="1" id="KW-0472">Membrane</keyword>
<comment type="caution">
    <text evidence="2">The sequence shown here is derived from an EMBL/GenBank/DDBJ whole genome shotgun (WGS) entry which is preliminary data.</text>
</comment>
<accession>A0A3A1N302</accession>
<dbReference type="RefSeq" id="WP_119609024.1">
    <property type="nucleotide sequence ID" value="NZ_QXFH01000077.1"/>
</dbReference>
<feature type="transmembrane region" description="Helical" evidence="1">
    <location>
        <begin position="66"/>
        <end position="89"/>
    </location>
</feature>
<keyword evidence="3" id="KW-1185">Reference proteome</keyword>
<dbReference type="Proteomes" id="UP000266067">
    <property type="component" value="Unassembled WGS sequence"/>
</dbReference>
<evidence type="ECO:0000313" key="3">
    <source>
        <dbReference type="Proteomes" id="UP000266067"/>
    </source>
</evidence>
<feature type="transmembrane region" description="Helical" evidence="1">
    <location>
        <begin position="134"/>
        <end position="155"/>
    </location>
</feature>
<gene>
    <name evidence="2" type="ORF">D2V08_15015</name>
</gene>
<proteinExistence type="predicted"/>
<dbReference type="InterPro" id="IPR021354">
    <property type="entry name" value="DUF2975"/>
</dbReference>
<feature type="transmembrane region" description="Helical" evidence="1">
    <location>
        <begin position="109"/>
        <end position="128"/>
    </location>
</feature>